<comment type="caution">
    <text evidence="2">The sequence shown here is derived from an EMBL/GenBank/DDBJ whole genome shotgun (WGS) entry which is preliminary data.</text>
</comment>
<sequence length="104" mass="11179">MIIMKDGSAGNQLIGIAQCANIGCGERGVEVLWGVRRRPASRAPPRPALTTPRAVHSSSRGLPPTIDLKENSSSDRPGPPRELAQCSNCDIRKKYRHCESCGLG</sequence>
<protein>
    <submittedName>
        <fullName evidence="2">Uncharacterized protein</fullName>
    </submittedName>
</protein>
<keyword evidence="3" id="KW-1185">Reference proteome</keyword>
<feature type="region of interest" description="Disordered" evidence="1">
    <location>
        <begin position="36"/>
        <end position="83"/>
    </location>
</feature>
<reference evidence="2" key="1">
    <citation type="submission" date="2022-03" db="EMBL/GenBank/DDBJ databases">
        <authorList>
            <person name="Tunstrom K."/>
        </authorList>
    </citation>
    <scope>NUCLEOTIDE SEQUENCE</scope>
</reference>
<organism evidence="2 3">
    <name type="scientific">Euphydryas editha</name>
    <name type="common">Edith's checkerspot</name>
    <dbReference type="NCBI Taxonomy" id="104508"/>
    <lineage>
        <taxon>Eukaryota</taxon>
        <taxon>Metazoa</taxon>
        <taxon>Ecdysozoa</taxon>
        <taxon>Arthropoda</taxon>
        <taxon>Hexapoda</taxon>
        <taxon>Insecta</taxon>
        <taxon>Pterygota</taxon>
        <taxon>Neoptera</taxon>
        <taxon>Endopterygota</taxon>
        <taxon>Lepidoptera</taxon>
        <taxon>Glossata</taxon>
        <taxon>Ditrysia</taxon>
        <taxon>Papilionoidea</taxon>
        <taxon>Nymphalidae</taxon>
        <taxon>Nymphalinae</taxon>
        <taxon>Euphydryas</taxon>
    </lineage>
</organism>
<dbReference type="AlphaFoldDB" id="A0AAU9TJG1"/>
<name>A0AAU9TJG1_EUPED</name>
<dbReference type="Proteomes" id="UP001153954">
    <property type="component" value="Unassembled WGS sequence"/>
</dbReference>
<evidence type="ECO:0000256" key="1">
    <source>
        <dbReference type="SAM" id="MobiDB-lite"/>
    </source>
</evidence>
<evidence type="ECO:0000313" key="2">
    <source>
        <dbReference type="EMBL" id="CAH2085665.1"/>
    </source>
</evidence>
<evidence type="ECO:0000313" key="3">
    <source>
        <dbReference type="Proteomes" id="UP001153954"/>
    </source>
</evidence>
<gene>
    <name evidence="2" type="ORF">EEDITHA_LOCUS2113</name>
</gene>
<dbReference type="EMBL" id="CAKOGL010000004">
    <property type="protein sequence ID" value="CAH2085665.1"/>
    <property type="molecule type" value="Genomic_DNA"/>
</dbReference>
<proteinExistence type="predicted"/>
<accession>A0AAU9TJG1</accession>